<proteinExistence type="predicted"/>
<evidence type="ECO:0000313" key="3">
    <source>
        <dbReference type="EMBL" id="KAL0568098.1"/>
    </source>
</evidence>
<dbReference type="EMBL" id="JBAHYK010001414">
    <property type="protein sequence ID" value="KAL0568098.1"/>
    <property type="molecule type" value="Genomic_DNA"/>
</dbReference>
<evidence type="ECO:0000256" key="1">
    <source>
        <dbReference type="SAM" id="MobiDB-lite"/>
    </source>
</evidence>
<sequence length="161" mass="18370">MEKVLDQLDLPKSPTSPAPMTEHEASHTATPTTPHPIDREERHTGPFEEEVLLPDSELQDGLIFRAGESKETESDEERTPSQDDVFRVDWICTDHLPYSRTGYIRNPWNHDRQVKFSGDGHELEPGTGQQIIDEWQRFMAEVRAGDRGLPRRRQTASSHSG</sequence>
<gene>
    <name evidence="3" type="ORF">V5O48_013888</name>
</gene>
<dbReference type="Pfam" id="PF04146">
    <property type="entry name" value="YTH"/>
    <property type="match status" value="1"/>
</dbReference>
<organism evidence="3 4">
    <name type="scientific">Marasmius crinis-equi</name>
    <dbReference type="NCBI Taxonomy" id="585013"/>
    <lineage>
        <taxon>Eukaryota</taxon>
        <taxon>Fungi</taxon>
        <taxon>Dikarya</taxon>
        <taxon>Basidiomycota</taxon>
        <taxon>Agaricomycotina</taxon>
        <taxon>Agaricomycetes</taxon>
        <taxon>Agaricomycetidae</taxon>
        <taxon>Agaricales</taxon>
        <taxon>Marasmiineae</taxon>
        <taxon>Marasmiaceae</taxon>
        <taxon>Marasmius</taxon>
    </lineage>
</organism>
<accession>A0ABR3EYT5</accession>
<dbReference type="PROSITE" id="PS50882">
    <property type="entry name" value="YTH"/>
    <property type="match status" value="1"/>
</dbReference>
<dbReference type="Gene3D" id="3.10.590.10">
    <property type="entry name" value="ph1033 like domains"/>
    <property type="match status" value="1"/>
</dbReference>
<feature type="domain" description="YTH" evidence="2">
    <location>
        <begin position="1"/>
        <end position="135"/>
    </location>
</feature>
<feature type="compositionally biased region" description="Basic and acidic residues" evidence="1">
    <location>
        <begin position="36"/>
        <end position="46"/>
    </location>
</feature>
<evidence type="ECO:0000313" key="4">
    <source>
        <dbReference type="Proteomes" id="UP001465976"/>
    </source>
</evidence>
<dbReference type="InterPro" id="IPR007275">
    <property type="entry name" value="YTH_domain"/>
</dbReference>
<evidence type="ECO:0000259" key="2">
    <source>
        <dbReference type="PROSITE" id="PS50882"/>
    </source>
</evidence>
<reference evidence="3 4" key="1">
    <citation type="submission" date="2024-02" db="EMBL/GenBank/DDBJ databases">
        <title>A draft genome for the cacao thread blight pathogen Marasmius crinis-equi.</title>
        <authorList>
            <person name="Cohen S.P."/>
            <person name="Baruah I.K."/>
            <person name="Amoako-Attah I."/>
            <person name="Bukari Y."/>
            <person name="Meinhardt L.W."/>
            <person name="Bailey B.A."/>
        </authorList>
    </citation>
    <scope>NUCLEOTIDE SEQUENCE [LARGE SCALE GENOMIC DNA]</scope>
    <source>
        <strain evidence="3 4">GH-76</strain>
    </source>
</reference>
<name>A0ABR3EYT5_9AGAR</name>
<feature type="compositionally biased region" description="Basic and acidic residues" evidence="1">
    <location>
        <begin position="67"/>
        <end position="84"/>
    </location>
</feature>
<keyword evidence="4" id="KW-1185">Reference proteome</keyword>
<feature type="region of interest" description="Disordered" evidence="1">
    <location>
        <begin position="1"/>
        <end position="84"/>
    </location>
</feature>
<protein>
    <recommendedName>
        <fullName evidence="2">YTH domain-containing protein</fullName>
    </recommendedName>
</protein>
<dbReference type="Proteomes" id="UP001465976">
    <property type="component" value="Unassembled WGS sequence"/>
</dbReference>
<comment type="caution">
    <text evidence="3">The sequence shown here is derived from an EMBL/GenBank/DDBJ whole genome shotgun (WGS) entry which is preliminary data.</text>
</comment>